<dbReference type="PANTHER" id="PTHR33107:SF86">
    <property type="entry name" value="MIRACULIN-LIKE"/>
    <property type="match status" value="1"/>
</dbReference>
<keyword evidence="4" id="KW-1185">Reference proteome</keyword>
<accession>A0A9Q0GY68</accession>
<feature type="chain" id="PRO_5040197270" evidence="2">
    <location>
        <begin position="22"/>
        <end position="248"/>
    </location>
</feature>
<name>A0A9Q0GY68_9MAGN</name>
<feature type="signal peptide" evidence="2">
    <location>
        <begin position="1"/>
        <end position="21"/>
    </location>
</feature>
<reference evidence="3" key="1">
    <citation type="journal article" date="2023" name="Plant J.">
        <title>The genome of the king protea, Protea cynaroides.</title>
        <authorList>
            <person name="Chang J."/>
            <person name="Duong T.A."/>
            <person name="Schoeman C."/>
            <person name="Ma X."/>
            <person name="Roodt D."/>
            <person name="Barker N."/>
            <person name="Li Z."/>
            <person name="Van de Peer Y."/>
            <person name="Mizrachi E."/>
        </authorList>
    </citation>
    <scope>NUCLEOTIDE SEQUENCE</scope>
    <source>
        <tissue evidence="3">Young leaves</tissue>
    </source>
</reference>
<dbReference type="PANTHER" id="PTHR33107">
    <property type="entry name" value="KUNITZ TRYPSIN INHIBITOR 2"/>
    <property type="match status" value="1"/>
</dbReference>
<organism evidence="3 4">
    <name type="scientific">Protea cynaroides</name>
    <dbReference type="NCBI Taxonomy" id="273540"/>
    <lineage>
        <taxon>Eukaryota</taxon>
        <taxon>Viridiplantae</taxon>
        <taxon>Streptophyta</taxon>
        <taxon>Embryophyta</taxon>
        <taxon>Tracheophyta</taxon>
        <taxon>Spermatophyta</taxon>
        <taxon>Magnoliopsida</taxon>
        <taxon>Proteales</taxon>
        <taxon>Proteaceae</taxon>
        <taxon>Protea</taxon>
    </lineage>
</organism>
<proteinExistence type="predicted"/>
<dbReference type="PROSITE" id="PS00283">
    <property type="entry name" value="SOYBEAN_KUNITZ"/>
    <property type="match status" value="1"/>
</dbReference>
<dbReference type="GO" id="GO:0004866">
    <property type="term" value="F:endopeptidase inhibitor activity"/>
    <property type="evidence" value="ECO:0007669"/>
    <property type="project" value="InterPro"/>
</dbReference>
<dbReference type="SMART" id="SM00452">
    <property type="entry name" value="STI"/>
    <property type="match status" value="1"/>
</dbReference>
<dbReference type="OrthoDB" id="1918435at2759"/>
<dbReference type="InterPro" id="IPR002160">
    <property type="entry name" value="Prot_inh_Kunz-lg"/>
</dbReference>
<evidence type="ECO:0000313" key="4">
    <source>
        <dbReference type="Proteomes" id="UP001141806"/>
    </source>
</evidence>
<feature type="region of interest" description="Disordered" evidence="1">
    <location>
        <begin position="25"/>
        <end position="44"/>
    </location>
</feature>
<evidence type="ECO:0000313" key="3">
    <source>
        <dbReference type="EMBL" id="KAJ4956038.1"/>
    </source>
</evidence>
<sequence length="248" mass="27934">MWNRVFLSGFLILAFLIHANAISHHHPHHHNHHHHHHDHSAVLDTDGHELQAGKPYYIVSAIRGGAGGGVSIGRTEISTSHGYTLTPTVKQSSYDMNMGTPVLFFPESSQNAESSAAGVRFLGEIEEEEMTIKGSKDMNIRFSGMNDTVWQVEERRQHSSGSRDSTRYVTLRGQPGHPGKSTVRNWFKIERMSKSNPFYRIVYCPNVCESCHVVCGRVGITKEDGNRLLTVSEHREFPFVFIRAQSTQ</sequence>
<dbReference type="SUPFAM" id="SSF50386">
    <property type="entry name" value="STI-like"/>
    <property type="match status" value="1"/>
</dbReference>
<feature type="compositionally biased region" description="Basic residues" evidence="1">
    <location>
        <begin position="25"/>
        <end position="38"/>
    </location>
</feature>
<protein>
    <submittedName>
        <fullName evidence="3">Uncharacterized protein</fullName>
    </submittedName>
</protein>
<evidence type="ECO:0000256" key="1">
    <source>
        <dbReference type="SAM" id="MobiDB-lite"/>
    </source>
</evidence>
<dbReference type="AlphaFoldDB" id="A0A9Q0GY68"/>
<dbReference type="EMBL" id="JAMYWD010000011">
    <property type="protein sequence ID" value="KAJ4956038.1"/>
    <property type="molecule type" value="Genomic_DNA"/>
</dbReference>
<dbReference type="InterPro" id="IPR011065">
    <property type="entry name" value="Kunitz_inhibitor_STI-like_sf"/>
</dbReference>
<keyword evidence="2" id="KW-0732">Signal</keyword>
<gene>
    <name evidence="3" type="ORF">NE237_012821</name>
</gene>
<dbReference type="Proteomes" id="UP001141806">
    <property type="component" value="Unassembled WGS sequence"/>
</dbReference>
<dbReference type="Pfam" id="PF00197">
    <property type="entry name" value="Kunitz_legume"/>
    <property type="match status" value="2"/>
</dbReference>
<evidence type="ECO:0000256" key="2">
    <source>
        <dbReference type="SAM" id="SignalP"/>
    </source>
</evidence>
<dbReference type="Gene3D" id="2.80.10.50">
    <property type="match status" value="1"/>
</dbReference>
<comment type="caution">
    <text evidence="3">The sequence shown here is derived from an EMBL/GenBank/DDBJ whole genome shotgun (WGS) entry which is preliminary data.</text>
</comment>